<evidence type="ECO:0008006" key="3">
    <source>
        <dbReference type="Google" id="ProtNLM"/>
    </source>
</evidence>
<dbReference type="Gene3D" id="1.25.10.10">
    <property type="entry name" value="Leucine-rich Repeat Variant"/>
    <property type="match status" value="1"/>
</dbReference>
<dbReference type="RefSeq" id="WP_137353093.1">
    <property type="nucleotide sequence ID" value="NZ_CAACYE020000001.1"/>
</dbReference>
<dbReference type="AlphaFoldDB" id="A0A449GZR4"/>
<dbReference type="EMBL" id="CAACYE010000004">
    <property type="protein sequence ID" value="VFA81161.1"/>
    <property type="molecule type" value="Genomic_DNA"/>
</dbReference>
<dbReference type="InterPro" id="IPR011989">
    <property type="entry name" value="ARM-like"/>
</dbReference>
<evidence type="ECO:0000313" key="2">
    <source>
        <dbReference type="EMBL" id="VFA84369.1"/>
    </source>
</evidence>
<gene>
    <name evidence="1" type="ORF">NCTC1935_00114</name>
    <name evidence="2" type="ORF">NCTC1935_02198</name>
</gene>
<organism evidence="2">
    <name type="scientific">Nocardia farcinica</name>
    <dbReference type="NCBI Taxonomy" id="37329"/>
    <lineage>
        <taxon>Bacteria</taxon>
        <taxon>Bacillati</taxon>
        <taxon>Actinomycetota</taxon>
        <taxon>Actinomycetes</taxon>
        <taxon>Mycobacteriales</taxon>
        <taxon>Nocardiaceae</taxon>
        <taxon>Nocardia</taxon>
    </lineage>
</organism>
<protein>
    <recommendedName>
        <fullName evidence="3">HEAT repeat domain-containing protein</fullName>
    </recommendedName>
</protein>
<name>A0A449GZR4_NOCFR</name>
<evidence type="ECO:0000313" key="1">
    <source>
        <dbReference type="EMBL" id="VFA81161.1"/>
    </source>
</evidence>
<accession>A0A449GZR4</accession>
<dbReference type="EMBL" id="CAACYE010000005">
    <property type="protein sequence ID" value="VFA84369.1"/>
    <property type="molecule type" value="Genomic_DNA"/>
</dbReference>
<sequence>MTPTDEAAATRLLEDYRRAGGHAHTILDIPNRSITLEIIAVLASWLTELETRWPGPETEGRDLARLSICRALGTKESRKTAAVPALISQFDHAKDTITERSRSAAGIALYDIPAGKEHFDTLAAIAADRRFGRSRAMVIAWLGRSRHPDAAAIALAQLDDPSVQGSALEALSKLRAQGVREHVEPFLNAEYASHRRLAKRILHYDQG</sequence>
<proteinExistence type="predicted"/>
<reference evidence="2" key="1">
    <citation type="submission" date="2019-02" db="EMBL/GenBank/DDBJ databases">
        <authorList>
            <consortium name="Pathogen Informatics"/>
        </authorList>
    </citation>
    <scope>NUCLEOTIDE SEQUENCE</scope>
    <source>
        <strain evidence="2">3012STDY6733949</strain>
    </source>
</reference>